<protein>
    <recommendedName>
        <fullName evidence="4">Rho termination factor N-terminal domain-containing protein</fullName>
    </recommendedName>
</protein>
<feature type="compositionally biased region" description="Basic and acidic residues" evidence="1">
    <location>
        <begin position="47"/>
        <end position="65"/>
    </location>
</feature>
<feature type="compositionally biased region" description="Low complexity" evidence="1">
    <location>
        <begin position="112"/>
        <end position="148"/>
    </location>
</feature>
<accession>A0A810MYC6</accession>
<evidence type="ECO:0000313" key="3">
    <source>
        <dbReference type="Proteomes" id="UP000680866"/>
    </source>
</evidence>
<organism evidence="2 3">
    <name type="scientific">Polymorphospora rubra</name>
    <dbReference type="NCBI Taxonomy" id="338584"/>
    <lineage>
        <taxon>Bacteria</taxon>
        <taxon>Bacillati</taxon>
        <taxon>Actinomycetota</taxon>
        <taxon>Actinomycetes</taxon>
        <taxon>Micromonosporales</taxon>
        <taxon>Micromonosporaceae</taxon>
        <taxon>Polymorphospora</taxon>
    </lineage>
</organism>
<dbReference type="AlphaFoldDB" id="A0A810MYC6"/>
<feature type="compositionally biased region" description="Polar residues" evidence="1">
    <location>
        <begin position="21"/>
        <end position="38"/>
    </location>
</feature>
<feature type="compositionally biased region" description="Basic and acidic residues" evidence="1">
    <location>
        <begin position="74"/>
        <end position="93"/>
    </location>
</feature>
<feature type="compositionally biased region" description="Polar residues" evidence="1">
    <location>
        <begin position="151"/>
        <end position="168"/>
    </location>
</feature>
<sequence>MTLSGVPPPAEDRLSREQEMAQRNSSGRGGSATATKSRSGPAATQIRESDIAQRRVDDLRGELRRRGISGTSGLRKDDLVKRVVKELRADQRRGGAAKAGAPAKGAGKRTETAAGKATTAARGPGAKKSTTTARKSTSAAAKGTSGRTRQGGATSRTTKYAQRISSTQDRPERPGRSLVTTDHEVIKRWAQARNAKPATIENTEHDGHLGVLRFDFPGYHRGRPLTEVSWAEWLRTFDERQLNFIYQEQMRSGRPSNFFLLESPLREDG</sequence>
<dbReference type="Gene3D" id="1.10.720.30">
    <property type="entry name" value="SAP domain"/>
    <property type="match status" value="1"/>
</dbReference>
<dbReference type="KEGG" id="pry:Prubr_31580"/>
<proteinExistence type="predicted"/>
<gene>
    <name evidence="2" type="ORF">Prubr_31580</name>
</gene>
<dbReference type="Proteomes" id="UP000680866">
    <property type="component" value="Chromosome"/>
</dbReference>
<evidence type="ECO:0000256" key="1">
    <source>
        <dbReference type="SAM" id="MobiDB-lite"/>
    </source>
</evidence>
<reference evidence="2" key="1">
    <citation type="submission" date="2020-08" db="EMBL/GenBank/DDBJ databases">
        <title>Whole genome shotgun sequence of Polymorphospora rubra NBRC 101157.</title>
        <authorList>
            <person name="Komaki H."/>
            <person name="Tamura T."/>
        </authorList>
    </citation>
    <scope>NUCLEOTIDE SEQUENCE</scope>
    <source>
        <strain evidence="2">NBRC 101157</strain>
    </source>
</reference>
<feature type="compositionally biased region" description="Low complexity" evidence="1">
    <location>
        <begin position="94"/>
        <end position="105"/>
    </location>
</feature>
<dbReference type="EMBL" id="AP023359">
    <property type="protein sequence ID" value="BCJ66137.1"/>
    <property type="molecule type" value="Genomic_DNA"/>
</dbReference>
<feature type="compositionally biased region" description="Basic and acidic residues" evidence="1">
    <location>
        <begin position="169"/>
        <end position="180"/>
    </location>
</feature>
<keyword evidence="3" id="KW-1185">Reference proteome</keyword>
<name>A0A810MYC6_9ACTN</name>
<evidence type="ECO:0000313" key="2">
    <source>
        <dbReference type="EMBL" id="BCJ66137.1"/>
    </source>
</evidence>
<evidence type="ECO:0008006" key="4">
    <source>
        <dbReference type="Google" id="ProtNLM"/>
    </source>
</evidence>
<feature type="region of interest" description="Disordered" evidence="1">
    <location>
        <begin position="1"/>
        <end position="180"/>
    </location>
</feature>
<dbReference type="InterPro" id="IPR036361">
    <property type="entry name" value="SAP_dom_sf"/>
</dbReference>
<feature type="compositionally biased region" description="Basic and acidic residues" evidence="1">
    <location>
        <begin position="10"/>
        <end position="20"/>
    </location>
</feature>